<sequence>MHIFYDDLKEYIINHDEKERLIPYYETLFQLESYPEMKELLTKYENSTYSIDYNEPDEFDEYSNGWLEIYEMNTPVTFTIELDIGQTQGNYCECKPDDEGYDSDKDCCGIDCDVHLPKVSIVKEVRMLDYEFQGYERDLWVLEEKWMTEHEKEILHKKKLEKVSSIEAQIEQLQKELEVVKLELIN</sequence>
<feature type="coiled-coil region" evidence="1">
    <location>
        <begin position="156"/>
        <end position="183"/>
    </location>
</feature>
<proteinExistence type="predicted"/>
<comment type="caution">
    <text evidence="2">The sequence shown here is derived from an EMBL/GenBank/DDBJ whole genome shotgun (WGS) entry which is preliminary data.</text>
</comment>
<keyword evidence="1" id="KW-0175">Coiled coil</keyword>
<reference evidence="2 3" key="1">
    <citation type="submission" date="2024-06" db="EMBL/GenBank/DDBJ databases">
        <title>Lysinibacillus zambalefons sp. nov., a Novel Firmicute Isolated from the Poon Bato Zambales Hyperalkaline Spring.</title>
        <authorList>
            <person name="Aja J.A."/>
            <person name="Lazaro J.E.H."/>
            <person name="Llorin L.D."/>
            <person name="Lim K.R."/>
            <person name="Teodosio J."/>
            <person name="Dalisay D.S."/>
        </authorList>
    </citation>
    <scope>NUCLEOTIDE SEQUENCE [LARGE SCALE GENOMIC DNA]</scope>
    <source>
        <strain evidence="2 3">M3</strain>
    </source>
</reference>
<keyword evidence="3" id="KW-1185">Reference proteome</keyword>
<evidence type="ECO:0000256" key="1">
    <source>
        <dbReference type="SAM" id="Coils"/>
    </source>
</evidence>
<organism evidence="2 3">
    <name type="scientific">Lysinibacillus zambalensis</name>
    <dbReference type="NCBI Taxonomy" id="3160866"/>
    <lineage>
        <taxon>Bacteria</taxon>
        <taxon>Bacillati</taxon>
        <taxon>Bacillota</taxon>
        <taxon>Bacilli</taxon>
        <taxon>Bacillales</taxon>
        <taxon>Bacillaceae</taxon>
        <taxon>Lysinibacillus</taxon>
    </lineage>
</organism>
<accession>A0ABV1MSN5</accession>
<dbReference type="Proteomes" id="UP001478862">
    <property type="component" value="Unassembled WGS sequence"/>
</dbReference>
<dbReference type="RefSeq" id="WP_349659759.1">
    <property type="nucleotide sequence ID" value="NZ_JBEGDG010000007.1"/>
</dbReference>
<name>A0ABV1MSN5_9BACI</name>
<protein>
    <submittedName>
        <fullName evidence="2">Uncharacterized protein</fullName>
    </submittedName>
</protein>
<dbReference type="EMBL" id="JBEGDG010000007">
    <property type="protein sequence ID" value="MEQ6355129.1"/>
    <property type="molecule type" value="Genomic_DNA"/>
</dbReference>
<gene>
    <name evidence="2" type="ORF">ABNX05_10920</name>
</gene>
<evidence type="ECO:0000313" key="3">
    <source>
        <dbReference type="Proteomes" id="UP001478862"/>
    </source>
</evidence>
<evidence type="ECO:0000313" key="2">
    <source>
        <dbReference type="EMBL" id="MEQ6355129.1"/>
    </source>
</evidence>